<evidence type="ECO:0000313" key="2">
    <source>
        <dbReference type="Proteomes" id="UP000002630"/>
    </source>
</evidence>
<evidence type="ECO:0000313" key="1">
    <source>
        <dbReference type="EMBL" id="CBJ30053.1"/>
    </source>
</evidence>
<reference evidence="1 2" key="1">
    <citation type="journal article" date="2010" name="Nature">
        <title>The Ectocarpus genome and the independent evolution of multicellularity in brown algae.</title>
        <authorList>
            <person name="Cock J.M."/>
            <person name="Sterck L."/>
            <person name="Rouze P."/>
            <person name="Scornet D."/>
            <person name="Allen A.E."/>
            <person name="Amoutzias G."/>
            <person name="Anthouard V."/>
            <person name="Artiguenave F."/>
            <person name="Aury J.M."/>
            <person name="Badger J.H."/>
            <person name="Beszteri B."/>
            <person name="Billiau K."/>
            <person name="Bonnet E."/>
            <person name="Bothwell J.H."/>
            <person name="Bowler C."/>
            <person name="Boyen C."/>
            <person name="Brownlee C."/>
            <person name="Carrano C.J."/>
            <person name="Charrier B."/>
            <person name="Cho G.Y."/>
            <person name="Coelho S.M."/>
            <person name="Collen J."/>
            <person name="Corre E."/>
            <person name="Da Silva C."/>
            <person name="Delage L."/>
            <person name="Delaroque N."/>
            <person name="Dittami S.M."/>
            <person name="Doulbeau S."/>
            <person name="Elias M."/>
            <person name="Farnham G."/>
            <person name="Gachon C.M."/>
            <person name="Gschloessl B."/>
            <person name="Heesch S."/>
            <person name="Jabbari K."/>
            <person name="Jubin C."/>
            <person name="Kawai H."/>
            <person name="Kimura K."/>
            <person name="Kloareg B."/>
            <person name="Kupper F.C."/>
            <person name="Lang D."/>
            <person name="Le Bail A."/>
            <person name="Leblanc C."/>
            <person name="Lerouge P."/>
            <person name="Lohr M."/>
            <person name="Lopez P.J."/>
            <person name="Martens C."/>
            <person name="Maumus F."/>
            <person name="Michel G."/>
            <person name="Miranda-Saavedra D."/>
            <person name="Morales J."/>
            <person name="Moreau H."/>
            <person name="Motomura T."/>
            <person name="Nagasato C."/>
            <person name="Napoli C.A."/>
            <person name="Nelson D.R."/>
            <person name="Nyvall-Collen P."/>
            <person name="Peters A.F."/>
            <person name="Pommier C."/>
            <person name="Potin P."/>
            <person name="Poulain J."/>
            <person name="Quesneville H."/>
            <person name="Read B."/>
            <person name="Rensing S.A."/>
            <person name="Ritter A."/>
            <person name="Rousvoal S."/>
            <person name="Samanta M."/>
            <person name="Samson G."/>
            <person name="Schroeder D.C."/>
            <person name="Segurens B."/>
            <person name="Strittmatter M."/>
            <person name="Tonon T."/>
            <person name="Tregear J.W."/>
            <person name="Valentin K."/>
            <person name="von Dassow P."/>
            <person name="Yamagishi T."/>
            <person name="Van de Peer Y."/>
            <person name="Wincker P."/>
        </authorList>
    </citation>
    <scope>NUCLEOTIDE SEQUENCE [LARGE SCALE GENOMIC DNA]</scope>
    <source>
        <strain evidence="2">Ec32 / CCAP1310/4</strain>
    </source>
</reference>
<sequence>MAGREAGLPQRLRGRNRLRRSVALARWS</sequence>
<keyword evidence="2" id="KW-1185">Reference proteome</keyword>
<accession>D7FMY9</accession>
<dbReference type="EMBL" id="FN648230">
    <property type="protein sequence ID" value="CBJ30053.1"/>
    <property type="molecule type" value="Genomic_DNA"/>
</dbReference>
<dbReference type="Proteomes" id="UP000002630">
    <property type="component" value="Linkage Group LG05"/>
</dbReference>
<dbReference type="EMBL" id="FN649730">
    <property type="protein sequence ID" value="CBJ30053.1"/>
    <property type="molecule type" value="Genomic_DNA"/>
</dbReference>
<gene>
    <name evidence="1" type="ORF">Esi_0172_0036</name>
</gene>
<protein>
    <submittedName>
        <fullName evidence="1">Uncharacterized protein</fullName>
    </submittedName>
</protein>
<name>D7FMY9_ECTSI</name>
<proteinExistence type="predicted"/>
<dbReference type="AlphaFoldDB" id="D7FMY9"/>
<organism evidence="1 2">
    <name type="scientific">Ectocarpus siliculosus</name>
    <name type="common">Brown alga</name>
    <name type="synonym">Conferva siliculosa</name>
    <dbReference type="NCBI Taxonomy" id="2880"/>
    <lineage>
        <taxon>Eukaryota</taxon>
        <taxon>Sar</taxon>
        <taxon>Stramenopiles</taxon>
        <taxon>Ochrophyta</taxon>
        <taxon>PX clade</taxon>
        <taxon>Phaeophyceae</taxon>
        <taxon>Ectocarpales</taxon>
        <taxon>Ectocarpaceae</taxon>
        <taxon>Ectocarpus</taxon>
    </lineage>
</organism>
<dbReference type="InParanoid" id="D7FMY9"/>